<gene>
    <name evidence="3" type="ORF">EV420DRAFT_773097</name>
</gene>
<proteinExistence type="predicted"/>
<reference evidence="3" key="1">
    <citation type="submission" date="2023-06" db="EMBL/GenBank/DDBJ databases">
        <authorList>
            <consortium name="Lawrence Berkeley National Laboratory"/>
            <person name="Ahrendt S."/>
            <person name="Sahu N."/>
            <person name="Indic B."/>
            <person name="Wong-Bajracharya J."/>
            <person name="Merenyi Z."/>
            <person name="Ke H.-M."/>
            <person name="Monk M."/>
            <person name="Kocsube S."/>
            <person name="Drula E."/>
            <person name="Lipzen A."/>
            <person name="Balint B."/>
            <person name="Henrissat B."/>
            <person name="Andreopoulos B."/>
            <person name="Martin F.M."/>
            <person name="Harder C.B."/>
            <person name="Rigling D."/>
            <person name="Ford K.L."/>
            <person name="Foster G.D."/>
            <person name="Pangilinan J."/>
            <person name="Papanicolaou A."/>
            <person name="Barry K."/>
            <person name="LaButti K."/>
            <person name="Viragh M."/>
            <person name="Koriabine M."/>
            <person name="Yan M."/>
            <person name="Riley R."/>
            <person name="Champramary S."/>
            <person name="Plett K.L."/>
            <person name="Tsai I.J."/>
            <person name="Slot J."/>
            <person name="Sipos G."/>
            <person name="Plett J."/>
            <person name="Nagy L.G."/>
            <person name="Grigoriev I.V."/>
        </authorList>
    </citation>
    <scope>NUCLEOTIDE SEQUENCE</scope>
    <source>
        <strain evidence="3">CCBAS 213</strain>
    </source>
</reference>
<dbReference type="EMBL" id="JAUEPS010000379">
    <property type="protein sequence ID" value="KAK0431635.1"/>
    <property type="molecule type" value="Genomic_DNA"/>
</dbReference>
<evidence type="ECO:0000256" key="1">
    <source>
        <dbReference type="SAM" id="MobiDB-lite"/>
    </source>
</evidence>
<evidence type="ECO:0000313" key="3">
    <source>
        <dbReference type="EMBL" id="KAK0431635.1"/>
    </source>
</evidence>
<evidence type="ECO:0008006" key="5">
    <source>
        <dbReference type="Google" id="ProtNLM"/>
    </source>
</evidence>
<protein>
    <recommendedName>
        <fullName evidence="5">Secreted protein</fullName>
    </recommendedName>
</protein>
<dbReference type="Proteomes" id="UP001175211">
    <property type="component" value="Unassembled WGS sequence"/>
</dbReference>
<evidence type="ECO:0000313" key="4">
    <source>
        <dbReference type="Proteomes" id="UP001175211"/>
    </source>
</evidence>
<comment type="caution">
    <text evidence="3">The sequence shown here is derived from an EMBL/GenBank/DDBJ whole genome shotgun (WGS) entry which is preliminary data.</text>
</comment>
<feature type="region of interest" description="Disordered" evidence="1">
    <location>
        <begin position="60"/>
        <end position="80"/>
    </location>
</feature>
<accession>A0AA39IW80</accession>
<dbReference type="GeneID" id="85366960"/>
<organism evidence="3 4">
    <name type="scientific">Armillaria tabescens</name>
    <name type="common">Ringless honey mushroom</name>
    <name type="synonym">Agaricus tabescens</name>
    <dbReference type="NCBI Taxonomy" id="1929756"/>
    <lineage>
        <taxon>Eukaryota</taxon>
        <taxon>Fungi</taxon>
        <taxon>Dikarya</taxon>
        <taxon>Basidiomycota</taxon>
        <taxon>Agaricomycotina</taxon>
        <taxon>Agaricomycetes</taxon>
        <taxon>Agaricomycetidae</taxon>
        <taxon>Agaricales</taxon>
        <taxon>Marasmiineae</taxon>
        <taxon>Physalacriaceae</taxon>
        <taxon>Desarmillaria</taxon>
    </lineage>
</organism>
<dbReference type="RefSeq" id="XP_060321318.1">
    <property type="nucleotide sequence ID" value="XM_060483412.1"/>
</dbReference>
<sequence>MRPTMKERTVMVTLILVTSPSRGSAADEVGAPQKKARIEKRMKLNNIGTVERYSCRTHRVYRQKKSSHNGEKKERVPSRV</sequence>
<keyword evidence="4" id="KW-1185">Reference proteome</keyword>
<feature type="chain" id="PRO_5041417422" description="Secreted protein" evidence="2">
    <location>
        <begin position="27"/>
        <end position="80"/>
    </location>
</feature>
<name>A0AA39IW80_ARMTA</name>
<keyword evidence="2" id="KW-0732">Signal</keyword>
<evidence type="ECO:0000256" key="2">
    <source>
        <dbReference type="SAM" id="SignalP"/>
    </source>
</evidence>
<dbReference type="AlphaFoldDB" id="A0AA39IW80"/>
<feature type="signal peptide" evidence="2">
    <location>
        <begin position="1"/>
        <end position="26"/>
    </location>
</feature>
<feature type="compositionally biased region" description="Basic and acidic residues" evidence="1">
    <location>
        <begin position="68"/>
        <end position="80"/>
    </location>
</feature>